<protein>
    <recommendedName>
        <fullName evidence="4">B box-type domain-containing protein</fullName>
    </recommendedName>
</protein>
<gene>
    <name evidence="2" type="ORF">SAMN02745119_00350</name>
</gene>
<keyword evidence="1" id="KW-1133">Transmembrane helix</keyword>
<dbReference type="Proteomes" id="UP000190102">
    <property type="component" value="Unassembled WGS sequence"/>
</dbReference>
<feature type="transmembrane region" description="Helical" evidence="1">
    <location>
        <begin position="170"/>
        <end position="194"/>
    </location>
</feature>
<name>A0A1T4K6G3_9BACT</name>
<dbReference type="OrthoDB" id="189783at2"/>
<keyword evidence="1" id="KW-0472">Membrane</keyword>
<dbReference type="STRING" id="115783.SAMN02745119_00350"/>
<accession>A0A1T4K6G3</accession>
<sequence length="199" mass="21864">MTSGERSLFPLLCSSCHTPLPAALCNSGESIHCPHCSRQLQVELFPAILRPLHEGGSVGLQVAEGEASCFYHPDKQAVKICSSCGRFICSLCEIDLAGRCLCPVCLEQGRQNEQLSELVTKRTLHDSIALNTTLLPLLIWPVTLITAPIALYLAVTAWRKPSSILPRTRIRIILALLFSVLQIIGWAALGVFLFQKWNS</sequence>
<dbReference type="AlphaFoldDB" id="A0A1T4K6G3"/>
<feature type="transmembrane region" description="Helical" evidence="1">
    <location>
        <begin position="137"/>
        <end position="158"/>
    </location>
</feature>
<evidence type="ECO:0000313" key="2">
    <source>
        <dbReference type="EMBL" id="SJZ38048.1"/>
    </source>
</evidence>
<reference evidence="3" key="1">
    <citation type="submission" date="2017-02" db="EMBL/GenBank/DDBJ databases">
        <authorList>
            <person name="Varghese N."/>
            <person name="Submissions S."/>
        </authorList>
    </citation>
    <scope>NUCLEOTIDE SEQUENCE [LARGE SCALE GENOMIC DNA]</scope>
    <source>
        <strain evidence="3">ATCC BAA-34</strain>
    </source>
</reference>
<keyword evidence="1" id="KW-0812">Transmembrane</keyword>
<evidence type="ECO:0000313" key="3">
    <source>
        <dbReference type="Proteomes" id="UP000190102"/>
    </source>
</evidence>
<organism evidence="2 3">
    <name type="scientific">Trichlorobacter thiogenes</name>
    <dbReference type="NCBI Taxonomy" id="115783"/>
    <lineage>
        <taxon>Bacteria</taxon>
        <taxon>Pseudomonadati</taxon>
        <taxon>Thermodesulfobacteriota</taxon>
        <taxon>Desulfuromonadia</taxon>
        <taxon>Geobacterales</taxon>
        <taxon>Geobacteraceae</taxon>
        <taxon>Trichlorobacter</taxon>
    </lineage>
</organism>
<dbReference type="EMBL" id="FUWR01000001">
    <property type="protein sequence ID" value="SJZ38048.1"/>
    <property type="molecule type" value="Genomic_DNA"/>
</dbReference>
<keyword evidence="3" id="KW-1185">Reference proteome</keyword>
<evidence type="ECO:0000256" key="1">
    <source>
        <dbReference type="SAM" id="Phobius"/>
    </source>
</evidence>
<evidence type="ECO:0008006" key="4">
    <source>
        <dbReference type="Google" id="ProtNLM"/>
    </source>
</evidence>
<proteinExistence type="predicted"/>
<dbReference type="RefSeq" id="WP_078788645.1">
    <property type="nucleotide sequence ID" value="NZ_FUWR01000001.1"/>
</dbReference>